<dbReference type="VEuPathDB" id="TrichDB:TRFO_01728"/>
<dbReference type="RefSeq" id="XP_068354267.1">
    <property type="nucleotide sequence ID" value="XM_068490276.1"/>
</dbReference>
<dbReference type="InterPro" id="IPR015915">
    <property type="entry name" value="Kelch-typ_b-propeller"/>
</dbReference>
<dbReference type="PANTHER" id="PTHR46461:SF1">
    <property type="entry name" value="KELCH DOMAIN-CONTAINING PROTEIN 3"/>
    <property type="match status" value="1"/>
</dbReference>
<dbReference type="InterPro" id="IPR052637">
    <property type="entry name" value="KLHDC3-like"/>
</dbReference>
<dbReference type="Gene3D" id="2.120.10.80">
    <property type="entry name" value="Kelch-type beta propeller"/>
    <property type="match status" value="1"/>
</dbReference>
<dbReference type="PANTHER" id="PTHR46461">
    <property type="entry name" value="KELCH DOMAIN-CONTAINING PROTEIN 3"/>
    <property type="match status" value="1"/>
</dbReference>
<sequence length="218" mass="24563">MGNNASADAENADFCSSDDEPSKKIVTQFVRMGGAREEEFLCEDEVEESALNRTSIHKMPYNGIWSIMIPPNKGPVPRTGQFCCYSSEYQTIFVGYGIKRSGSLLNDVWALSTVDFSWHRLKLKGDHISPRQGSTAIMMDNFIVIFGGANERTFFTNLHTIDVTTGEVLLAETGGKQPPEMRGCSLGIYKRQLFVWGGFDQEEVFYDYLFVLDFNTME</sequence>
<evidence type="ECO:0008006" key="3">
    <source>
        <dbReference type="Google" id="ProtNLM"/>
    </source>
</evidence>
<dbReference type="EMBL" id="MLAK01000926">
    <property type="protein sequence ID" value="OHT01131.1"/>
    <property type="molecule type" value="Genomic_DNA"/>
</dbReference>
<evidence type="ECO:0000313" key="1">
    <source>
        <dbReference type="EMBL" id="OHT01131.1"/>
    </source>
</evidence>
<dbReference type="GO" id="GO:0003682">
    <property type="term" value="F:chromatin binding"/>
    <property type="evidence" value="ECO:0007669"/>
    <property type="project" value="InterPro"/>
</dbReference>
<dbReference type="GeneID" id="94824980"/>
<protein>
    <recommendedName>
        <fullName evidence="3">Kelch motif family protein</fullName>
    </recommendedName>
</protein>
<name>A0A1J4JQ09_9EUKA</name>
<dbReference type="OrthoDB" id="10250130at2759"/>
<organism evidence="1 2">
    <name type="scientific">Tritrichomonas foetus</name>
    <dbReference type="NCBI Taxonomy" id="1144522"/>
    <lineage>
        <taxon>Eukaryota</taxon>
        <taxon>Metamonada</taxon>
        <taxon>Parabasalia</taxon>
        <taxon>Tritrichomonadida</taxon>
        <taxon>Tritrichomonadidae</taxon>
        <taxon>Tritrichomonas</taxon>
    </lineage>
</organism>
<dbReference type="Proteomes" id="UP000179807">
    <property type="component" value="Unassembled WGS sequence"/>
</dbReference>
<dbReference type="Pfam" id="PF24681">
    <property type="entry name" value="Kelch_KLHDC2_KLHL20_DRC7"/>
    <property type="match status" value="1"/>
</dbReference>
<reference evidence="1" key="1">
    <citation type="submission" date="2016-10" db="EMBL/GenBank/DDBJ databases">
        <authorList>
            <person name="Benchimol M."/>
            <person name="Almeida L.G."/>
            <person name="Vasconcelos A.T."/>
            <person name="Perreira-Neves A."/>
            <person name="Rosa I.A."/>
            <person name="Tasca T."/>
            <person name="Bogo M.R."/>
            <person name="de Souza W."/>
        </authorList>
    </citation>
    <scope>NUCLEOTIDE SEQUENCE [LARGE SCALE GENOMIC DNA]</scope>
    <source>
        <strain evidence="1">K</strain>
    </source>
</reference>
<proteinExistence type="predicted"/>
<comment type="caution">
    <text evidence="1">The sequence shown here is derived from an EMBL/GenBank/DDBJ whole genome shotgun (WGS) entry which is preliminary data.</text>
</comment>
<dbReference type="GO" id="GO:0005737">
    <property type="term" value="C:cytoplasm"/>
    <property type="evidence" value="ECO:0007669"/>
    <property type="project" value="TreeGrafter"/>
</dbReference>
<gene>
    <name evidence="1" type="ORF">TRFO_01728</name>
</gene>
<keyword evidence="2" id="KW-1185">Reference proteome</keyword>
<evidence type="ECO:0000313" key="2">
    <source>
        <dbReference type="Proteomes" id="UP000179807"/>
    </source>
</evidence>
<dbReference type="SUPFAM" id="SSF117281">
    <property type="entry name" value="Kelch motif"/>
    <property type="match status" value="1"/>
</dbReference>
<accession>A0A1J4JQ09</accession>
<dbReference type="AlphaFoldDB" id="A0A1J4JQ09"/>